<evidence type="ECO:0008006" key="8">
    <source>
        <dbReference type="Google" id="ProtNLM"/>
    </source>
</evidence>
<evidence type="ECO:0000313" key="6">
    <source>
        <dbReference type="EMBL" id="EHI58615.1"/>
    </source>
</evidence>
<dbReference type="GO" id="GO:0003677">
    <property type="term" value="F:DNA binding"/>
    <property type="evidence" value="ECO:0007669"/>
    <property type="project" value="UniProtKB-KW"/>
</dbReference>
<keyword evidence="7" id="KW-1185">Reference proteome</keyword>
<reference evidence="6 7" key="1">
    <citation type="submission" date="2011-08" db="EMBL/GenBank/DDBJ databases">
        <title>The Genome Sequence of Clostridium hathewayi WAL-18680.</title>
        <authorList>
            <consortium name="The Broad Institute Genome Sequencing Platform"/>
            <person name="Earl A."/>
            <person name="Ward D."/>
            <person name="Feldgarden M."/>
            <person name="Gevers D."/>
            <person name="Finegold S.M."/>
            <person name="Summanen P.H."/>
            <person name="Molitoris D.R."/>
            <person name="Song M."/>
            <person name="Daigneault M."/>
            <person name="Allen-Vercoe E."/>
            <person name="Young S.K."/>
            <person name="Zeng Q."/>
            <person name="Gargeya S."/>
            <person name="Fitzgerald M."/>
            <person name="Haas B."/>
            <person name="Abouelleil A."/>
            <person name="Alvarado L."/>
            <person name="Arachchi H.M."/>
            <person name="Berlin A."/>
            <person name="Brown A."/>
            <person name="Chapman S.B."/>
            <person name="Chen Z."/>
            <person name="Dunbar C."/>
            <person name="Freedman E."/>
            <person name="Gearin G."/>
            <person name="Gellesch M."/>
            <person name="Goldberg J."/>
            <person name="Griggs A."/>
            <person name="Gujja S."/>
            <person name="Heiman D."/>
            <person name="Howarth C."/>
            <person name="Larson L."/>
            <person name="Lui A."/>
            <person name="MacDonald P.J.P."/>
            <person name="Montmayeur A."/>
            <person name="Murphy C."/>
            <person name="Neiman D."/>
            <person name="Pearson M."/>
            <person name="Priest M."/>
            <person name="Roberts A."/>
            <person name="Saif S."/>
            <person name="Shea T."/>
            <person name="Shenoy N."/>
            <person name="Sisk P."/>
            <person name="Stolte C."/>
            <person name="Sykes S."/>
            <person name="Wortman J."/>
            <person name="Nusbaum C."/>
            <person name="Birren B."/>
        </authorList>
    </citation>
    <scope>NUCLEOTIDE SEQUENCE [LARGE SCALE GENOMIC DNA]</scope>
    <source>
        <strain evidence="6 7">WAL-18680</strain>
    </source>
</reference>
<dbReference type="NCBIfam" id="NF007707">
    <property type="entry name" value="PRK10402.1"/>
    <property type="match status" value="1"/>
</dbReference>
<dbReference type="InterPro" id="IPR018490">
    <property type="entry name" value="cNMP-bd_dom_sf"/>
</dbReference>
<dbReference type="PROSITE" id="PS51063">
    <property type="entry name" value="HTH_CRP_2"/>
    <property type="match status" value="1"/>
</dbReference>
<sequence>MKEVKNETKKQQLMDSSGYLQQFSTDMTSHTRLFRIEAGEYIVKEGERPDYLFYLAQGRAKLYVTMPNGRVSLIDFFTSPCFIGEMELLNEEFEVRAVQAIETSWCLALGMKQHRNQLLNDVIFLRSLCILLSVKNYRNIISATQNQSFPLANRLAAFILLTQNEGVYQEKHTQAAEYLGVSYRHLLYVLAQFQRDGLIGKQGGGYLIREPKILAGLAREMAPDEEQFL</sequence>
<dbReference type="Proteomes" id="UP000005384">
    <property type="component" value="Unassembled WGS sequence"/>
</dbReference>
<protein>
    <recommendedName>
        <fullName evidence="8">Cyclic nucleotide-binding domain-containing protein</fullName>
    </recommendedName>
</protein>
<dbReference type="HOGENOM" id="CLU_075053_11_1_9"/>
<dbReference type="CDD" id="cd00038">
    <property type="entry name" value="CAP_ED"/>
    <property type="match status" value="1"/>
</dbReference>
<gene>
    <name evidence="6" type="ORF">HMPREF9473_03308</name>
</gene>
<keyword evidence="3" id="KW-0804">Transcription</keyword>
<feature type="domain" description="Cyclic nucleotide-binding" evidence="4">
    <location>
        <begin position="34"/>
        <end position="118"/>
    </location>
</feature>
<comment type="caution">
    <text evidence="6">The sequence shown here is derived from an EMBL/GenBank/DDBJ whole genome shotgun (WGS) entry which is preliminary data.</text>
</comment>
<dbReference type="Gene3D" id="2.60.120.10">
    <property type="entry name" value="Jelly Rolls"/>
    <property type="match status" value="1"/>
</dbReference>
<evidence type="ECO:0000256" key="2">
    <source>
        <dbReference type="ARBA" id="ARBA00023125"/>
    </source>
</evidence>
<accession>G5III0</accession>
<name>G5III0_9FIRM</name>
<dbReference type="OrthoDB" id="581021at2"/>
<dbReference type="Pfam" id="PF13545">
    <property type="entry name" value="HTH_Crp_2"/>
    <property type="match status" value="1"/>
</dbReference>
<evidence type="ECO:0000256" key="1">
    <source>
        <dbReference type="ARBA" id="ARBA00023015"/>
    </source>
</evidence>
<dbReference type="InterPro" id="IPR012318">
    <property type="entry name" value="HTH_CRP"/>
</dbReference>
<keyword evidence="1" id="KW-0805">Transcription regulation</keyword>
<dbReference type="PATRIC" id="fig|742737.3.peg.3287"/>
<dbReference type="InterPro" id="IPR036390">
    <property type="entry name" value="WH_DNA-bd_sf"/>
</dbReference>
<dbReference type="InterPro" id="IPR000595">
    <property type="entry name" value="cNMP-bd_dom"/>
</dbReference>
<proteinExistence type="predicted"/>
<dbReference type="Pfam" id="PF00027">
    <property type="entry name" value="cNMP_binding"/>
    <property type="match status" value="1"/>
</dbReference>
<dbReference type="SMART" id="SM00100">
    <property type="entry name" value="cNMP"/>
    <property type="match status" value="1"/>
</dbReference>
<evidence type="ECO:0000256" key="3">
    <source>
        <dbReference type="ARBA" id="ARBA00023163"/>
    </source>
</evidence>
<dbReference type="SUPFAM" id="SSF46785">
    <property type="entry name" value="Winged helix' DNA-binding domain"/>
    <property type="match status" value="1"/>
</dbReference>
<dbReference type="AlphaFoldDB" id="G5III0"/>
<evidence type="ECO:0000313" key="7">
    <source>
        <dbReference type="Proteomes" id="UP000005384"/>
    </source>
</evidence>
<dbReference type="SUPFAM" id="SSF51206">
    <property type="entry name" value="cAMP-binding domain-like"/>
    <property type="match status" value="1"/>
</dbReference>
<dbReference type="InterPro" id="IPR014710">
    <property type="entry name" value="RmlC-like_jellyroll"/>
</dbReference>
<keyword evidence="2" id="KW-0238">DNA-binding</keyword>
<dbReference type="RefSeq" id="WP_006781287.1">
    <property type="nucleotide sequence ID" value="NZ_CP040506.1"/>
</dbReference>
<dbReference type="GO" id="GO:0006355">
    <property type="term" value="P:regulation of DNA-templated transcription"/>
    <property type="evidence" value="ECO:0007669"/>
    <property type="project" value="InterPro"/>
</dbReference>
<dbReference type="EMBL" id="ADLN01000092">
    <property type="protein sequence ID" value="EHI58615.1"/>
    <property type="molecule type" value="Genomic_DNA"/>
</dbReference>
<evidence type="ECO:0000259" key="5">
    <source>
        <dbReference type="PROSITE" id="PS51063"/>
    </source>
</evidence>
<feature type="domain" description="HTH crp-type" evidence="5">
    <location>
        <begin position="149"/>
        <end position="212"/>
    </location>
</feature>
<evidence type="ECO:0000259" key="4">
    <source>
        <dbReference type="PROSITE" id="PS50042"/>
    </source>
</evidence>
<organism evidence="6 7">
    <name type="scientific">Hungatella hathewayi WAL-18680</name>
    <dbReference type="NCBI Taxonomy" id="742737"/>
    <lineage>
        <taxon>Bacteria</taxon>
        <taxon>Bacillati</taxon>
        <taxon>Bacillota</taxon>
        <taxon>Clostridia</taxon>
        <taxon>Lachnospirales</taxon>
        <taxon>Lachnospiraceae</taxon>
        <taxon>Hungatella</taxon>
    </lineage>
</organism>
<dbReference type="PROSITE" id="PS50042">
    <property type="entry name" value="CNMP_BINDING_3"/>
    <property type="match status" value="1"/>
</dbReference>